<keyword evidence="2" id="KW-0288">FMN</keyword>
<dbReference type="PANTHER" id="PTHR19384:SF17">
    <property type="entry name" value="NADPH--CYTOCHROME P450 REDUCTASE"/>
    <property type="match status" value="1"/>
</dbReference>
<dbReference type="PRINTS" id="PR00369">
    <property type="entry name" value="FLAVODOXIN"/>
</dbReference>
<dbReference type="InterPro" id="IPR029039">
    <property type="entry name" value="Flavoprotein-like_sf"/>
</dbReference>
<dbReference type="Pfam" id="PF00175">
    <property type="entry name" value="NAD_binding_1"/>
    <property type="match status" value="1"/>
</dbReference>
<feature type="domain" description="FAD-binding FR-type" evidence="7">
    <location>
        <begin position="303"/>
        <end position="467"/>
    </location>
</feature>
<dbReference type="InterPro" id="IPR017938">
    <property type="entry name" value="Riboflavin_synthase-like_b-brl"/>
</dbReference>
<keyword evidence="3" id="KW-0813">Transport</keyword>
<dbReference type="SUPFAM" id="SSF52218">
    <property type="entry name" value="Flavoproteins"/>
    <property type="match status" value="1"/>
</dbReference>
<dbReference type="EMBL" id="BSOG01000005">
    <property type="protein sequence ID" value="GLR14683.1"/>
    <property type="molecule type" value="Genomic_DNA"/>
</dbReference>
<dbReference type="InterPro" id="IPR001709">
    <property type="entry name" value="Flavoprot_Pyr_Nucl_cyt_Rdtase"/>
</dbReference>
<gene>
    <name evidence="8" type="ORF">GCM10007907_34730</name>
</gene>
<dbReference type="Gene3D" id="3.40.50.80">
    <property type="entry name" value="Nucleotide-binding domain of ferredoxin-NADP reductase (FNR) module"/>
    <property type="match status" value="1"/>
</dbReference>
<feature type="signal peptide" evidence="5">
    <location>
        <begin position="1"/>
        <end position="21"/>
    </location>
</feature>
<evidence type="ECO:0000256" key="3">
    <source>
        <dbReference type="ARBA" id="ARBA00022982"/>
    </source>
</evidence>
<evidence type="ECO:0000256" key="1">
    <source>
        <dbReference type="ARBA" id="ARBA00022630"/>
    </source>
</evidence>
<evidence type="ECO:0000313" key="8">
    <source>
        <dbReference type="EMBL" id="GLR14683.1"/>
    </source>
</evidence>
<dbReference type="SUPFAM" id="SSF63380">
    <property type="entry name" value="Riboflavin synthase domain-like"/>
    <property type="match status" value="1"/>
</dbReference>
<evidence type="ECO:0000313" key="9">
    <source>
        <dbReference type="Proteomes" id="UP001156706"/>
    </source>
</evidence>
<sequence>MRHCLATLAAAVLLLALLSSAARWWQPCLQRLLDPAATQVDAAGQPLSAVQLRAHAHEAFGPGQVVAVQPPSTAGHAAVAVLVGELGPELRYLNPYNGKALPRPRGRHAFAALVRQHQAWGGYGGSLLAAVLAALSCYALQRAPRRDVTTSQAVLVAHASQTGHAEELAEKTAAALQAAGLHVVIKPLGTLTVADLADYQRALLVVSTFGEGEAPDSAQDFSRQLGRSAKLAGLHYGLLALGDSHYPHFCGFGRQLDAWLAGQGATTLFEHIEVDQGDPSAVAAWQTRLTELTGQMAPAWQGPRFDEWRLVDRRRLNPGSLGAGAFHIALAPPADEFPVWQSGDIVEILPQHPPARVQAWLAQQGWDGEQAVAYQDSTCSLQTALANSVWPEAPAADIPSLLAQLKPLRPREYSIASVPDDGRLELLVRQIKLGDELSLGSGWLTEHAPLEGTVRLHIRSNPGFHLPAQPVPMILIGNGTGLASLRAHLKAAPGGGHWLIFGERQAAHDYFYRDELAAWQSDGTLARLDTAFSRDQAARIYVQDLLREAGDEVIAWVERGAALYICGSAAGMAPTVHAVLTELLGEAALASLAQAGRYRRDVY</sequence>
<evidence type="ECO:0000256" key="5">
    <source>
        <dbReference type="SAM" id="SignalP"/>
    </source>
</evidence>
<dbReference type="PANTHER" id="PTHR19384">
    <property type="entry name" value="NITRIC OXIDE SYNTHASE-RELATED"/>
    <property type="match status" value="1"/>
</dbReference>
<feature type="domain" description="Flavodoxin-like" evidence="6">
    <location>
        <begin position="154"/>
        <end position="290"/>
    </location>
</feature>
<dbReference type="InterPro" id="IPR017927">
    <property type="entry name" value="FAD-bd_FR_type"/>
</dbReference>
<protein>
    <recommendedName>
        <fullName evidence="4">NADPH--hemoprotein reductase</fullName>
        <ecNumber evidence="4">1.6.2.4</ecNumber>
    </recommendedName>
</protein>
<dbReference type="PRINTS" id="PR00371">
    <property type="entry name" value="FPNCR"/>
</dbReference>
<proteinExistence type="predicted"/>
<keyword evidence="3" id="KW-0249">Electron transport</keyword>
<evidence type="ECO:0000259" key="6">
    <source>
        <dbReference type="PROSITE" id="PS50902"/>
    </source>
</evidence>
<dbReference type="EC" id="1.6.2.4" evidence="4"/>
<dbReference type="SUPFAM" id="SSF52343">
    <property type="entry name" value="Ferredoxin reductase-like, C-terminal NADP-linked domain"/>
    <property type="match status" value="1"/>
</dbReference>
<dbReference type="InterPro" id="IPR001094">
    <property type="entry name" value="Flavdoxin-like"/>
</dbReference>
<dbReference type="InterPro" id="IPR001433">
    <property type="entry name" value="OxRdtase_FAD/NAD-bd"/>
</dbReference>
<evidence type="ECO:0000259" key="7">
    <source>
        <dbReference type="PROSITE" id="PS51384"/>
    </source>
</evidence>
<dbReference type="PROSITE" id="PS51384">
    <property type="entry name" value="FAD_FR"/>
    <property type="match status" value="1"/>
</dbReference>
<evidence type="ECO:0000256" key="2">
    <source>
        <dbReference type="ARBA" id="ARBA00022643"/>
    </source>
</evidence>
<feature type="chain" id="PRO_5046537426" description="NADPH--hemoprotein reductase" evidence="5">
    <location>
        <begin position="22"/>
        <end position="603"/>
    </location>
</feature>
<keyword evidence="1" id="KW-0285">Flavoprotein</keyword>
<reference evidence="9" key="1">
    <citation type="journal article" date="2019" name="Int. J. Syst. Evol. Microbiol.">
        <title>The Global Catalogue of Microorganisms (GCM) 10K type strain sequencing project: providing services to taxonomists for standard genome sequencing and annotation.</title>
        <authorList>
            <consortium name="The Broad Institute Genomics Platform"/>
            <consortium name="The Broad Institute Genome Sequencing Center for Infectious Disease"/>
            <person name="Wu L."/>
            <person name="Ma J."/>
        </authorList>
    </citation>
    <scope>NUCLEOTIDE SEQUENCE [LARGE SCALE GENOMIC DNA]</scope>
    <source>
        <strain evidence="9">NBRC 110044</strain>
    </source>
</reference>
<dbReference type="PROSITE" id="PS50902">
    <property type="entry name" value="FLAVODOXIN_LIKE"/>
    <property type="match status" value="1"/>
</dbReference>
<dbReference type="InterPro" id="IPR039261">
    <property type="entry name" value="FNR_nucleotide-bd"/>
</dbReference>
<dbReference type="Proteomes" id="UP001156706">
    <property type="component" value="Unassembled WGS sequence"/>
</dbReference>
<evidence type="ECO:0000256" key="4">
    <source>
        <dbReference type="ARBA" id="ARBA00023797"/>
    </source>
</evidence>
<comment type="caution">
    <text evidence="8">The sequence shown here is derived from an EMBL/GenBank/DDBJ whole genome shotgun (WGS) entry which is preliminary data.</text>
</comment>
<dbReference type="InterPro" id="IPR008254">
    <property type="entry name" value="Flavodoxin/NO_synth"/>
</dbReference>
<dbReference type="Gene3D" id="3.40.50.360">
    <property type="match status" value="1"/>
</dbReference>
<accession>A0ABQ5YJQ9</accession>
<name>A0ABQ5YJQ9_9NEIS</name>
<dbReference type="Pfam" id="PF00258">
    <property type="entry name" value="Flavodoxin_1"/>
    <property type="match status" value="1"/>
</dbReference>
<keyword evidence="9" id="KW-1185">Reference proteome</keyword>
<keyword evidence="5" id="KW-0732">Signal</keyword>
<organism evidence="8 9">
    <name type="scientific">Chitinimonas prasina</name>
    <dbReference type="NCBI Taxonomy" id="1434937"/>
    <lineage>
        <taxon>Bacteria</taxon>
        <taxon>Pseudomonadati</taxon>
        <taxon>Pseudomonadota</taxon>
        <taxon>Betaproteobacteria</taxon>
        <taxon>Neisseriales</taxon>
        <taxon>Chitinibacteraceae</taxon>
        <taxon>Chitinimonas</taxon>
    </lineage>
</organism>
<dbReference type="CDD" id="cd06200">
    <property type="entry name" value="SiR_like1"/>
    <property type="match status" value="1"/>
</dbReference>